<dbReference type="PANTHER" id="PTHR46494">
    <property type="entry name" value="CORA FAMILY METAL ION TRANSPORTER (EUROFUNG)"/>
    <property type="match status" value="1"/>
</dbReference>
<comment type="similarity">
    <text evidence="2">Belongs to the CorA metal ion transporter (MIT) (TC 1.A.35) family.</text>
</comment>
<evidence type="ECO:0000313" key="9">
    <source>
        <dbReference type="EMBL" id="GAA5137054.1"/>
    </source>
</evidence>
<proteinExistence type="inferred from homology"/>
<evidence type="ECO:0000256" key="2">
    <source>
        <dbReference type="ARBA" id="ARBA00009765"/>
    </source>
</evidence>
<keyword evidence="3" id="KW-0813">Transport</keyword>
<comment type="caution">
    <text evidence="9">The sequence shown here is derived from an EMBL/GenBank/DDBJ whole genome shotgun (WGS) entry which is preliminary data.</text>
</comment>
<evidence type="ECO:0000256" key="4">
    <source>
        <dbReference type="ARBA" id="ARBA00022475"/>
    </source>
</evidence>
<dbReference type="Gene3D" id="1.20.58.340">
    <property type="entry name" value="Magnesium transport protein CorA, transmembrane region"/>
    <property type="match status" value="2"/>
</dbReference>
<dbReference type="SUPFAM" id="SSF144083">
    <property type="entry name" value="Magnesium transport protein CorA, transmembrane region"/>
    <property type="match status" value="1"/>
</dbReference>
<dbReference type="RefSeq" id="WP_345611043.1">
    <property type="nucleotide sequence ID" value="NZ_BAABJO010000036.1"/>
</dbReference>
<reference evidence="10" key="1">
    <citation type="journal article" date="2019" name="Int. J. Syst. Evol. Microbiol.">
        <title>The Global Catalogue of Microorganisms (GCM) 10K type strain sequencing project: providing services to taxonomists for standard genome sequencing and annotation.</title>
        <authorList>
            <consortium name="The Broad Institute Genomics Platform"/>
            <consortium name="The Broad Institute Genome Sequencing Center for Infectious Disease"/>
            <person name="Wu L."/>
            <person name="Ma J."/>
        </authorList>
    </citation>
    <scope>NUCLEOTIDE SEQUENCE [LARGE SCALE GENOMIC DNA]</scope>
    <source>
        <strain evidence="10">JCM 18302</strain>
    </source>
</reference>
<evidence type="ECO:0000313" key="10">
    <source>
        <dbReference type="Proteomes" id="UP001500804"/>
    </source>
</evidence>
<keyword evidence="6 8" id="KW-1133">Transmembrane helix</keyword>
<dbReference type="SUPFAM" id="SSF143865">
    <property type="entry name" value="CorA soluble domain-like"/>
    <property type="match status" value="1"/>
</dbReference>
<dbReference type="InterPro" id="IPR002523">
    <property type="entry name" value="MgTranspt_CorA/ZnTranspt_ZntB"/>
</dbReference>
<organism evidence="9 10">
    <name type="scientific">Pseudonocardia adelaidensis</name>
    <dbReference type="NCBI Taxonomy" id="648754"/>
    <lineage>
        <taxon>Bacteria</taxon>
        <taxon>Bacillati</taxon>
        <taxon>Actinomycetota</taxon>
        <taxon>Actinomycetes</taxon>
        <taxon>Pseudonocardiales</taxon>
        <taxon>Pseudonocardiaceae</taxon>
        <taxon>Pseudonocardia</taxon>
    </lineage>
</organism>
<feature type="transmembrane region" description="Helical" evidence="8">
    <location>
        <begin position="287"/>
        <end position="306"/>
    </location>
</feature>
<dbReference type="EMBL" id="BAABJO010000036">
    <property type="protein sequence ID" value="GAA5137054.1"/>
    <property type="molecule type" value="Genomic_DNA"/>
</dbReference>
<comment type="subcellular location">
    <subcellularLocation>
        <location evidence="1">Cell membrane</location>
        <topology evidence="1">Multi-pass membrane protein</topology>
    </subcellularLocation>
</comment>
<protein>
    <submittedName>
        <fullName evidence="9">Magnesium/cobalt transporter CorA</fullName>
    </submittedName>
</protein>
<evidence type="ECO:0000256" key="3">
    <source>
        <dbReference type="ARBA" id="ARBA00022448"/>
    </source>
</evidence>
<accession>A0ABP9NYB7</accession>
<dbReference type="Gene3D" id="3.30.460.20">
    <property type="entry name" value="CorA soluble domain-like"/>
    <property type="match status" value="1"/>
</dbReference>
<evidence type="ECO:0000256" key="5">
    <source>
        <dbReference type="ARBA" id="ARBA00022692"/>
    </source>
</evidence>
<feature type="transmembrane region" description="Helical" evidence="8">
    <location>
        <begin position="318"/>
        <end position="338"/>
    </location>
</feature>
<dbReference type="CDD" id="cd12830">
    <property type="entry name" value="MtCorA-like"/>
    <property type="match status" value="1"/>
</dbReference>
<keyword evidence="10" id="KW-1185">Reference proteome</keyword>
<keyword evidence="5 8" id="KW-0812">Transmembrane</keyword>
<evidence type="ECO:0000256" key="7">
    <source>
        <dbReference type="ARBA" id="ARBA00023136"/>
    </source>
</evidence>
<evidence type="ECO:0000256" key="8">
    <source>
        <dbReference type="SAM" id="Phobius"/>
    </source>
</evidence>
<evidence type="ECO:0000256" key="1">
    <source>
        <dbReference type="ARBA" id="ARBA00004651"/>
    </source>
</evidence>
<keyword evidence="7 8" id="KW-0472">Membrane</keyword>
<gene>
    <name evidence="9" type="primary">corA_2</name>
    <name evidence="9" type="ORF">GCM10023320_69160</name>
</gene>
<keyword evidence="4" id="KW-1003">Cell membrane</keyword>
<dbReference type="PANTHER" id="PTHR46494:SF1">
    <property type="entry name" value="CORA FAMILY METAL ION TRANSPORTER (EUROFUNG)"/>
    <property type="match status" value="1"/>
</dbReference>
<dbReference type="InterPro" id="IPR045863">
    <property type="entry name" value="CorA_TM1_TM2"/>
</dbReference>
<sequence>MSVVDNAIYIDGKRAAVPGSLDRTFAELRQCPDQGRSFCWIGLLRPTPAEIEAVAREFSLHGLAVEDTITAHQRPKVERYGDVLFVVLRPARYVDPVEVVEIGEIHLFLGPDFVITIRHAEKPDLGQVRQRLEREPALLEHGPYAVLYAVLDKIVDDYFPVLHGLQDDIDEIEVQVFGGDPGVSKRIYQLSREVIEFQRAVEPLAGIFDDLRERLEDQEGEDDLELRRALRDVADHSTRVLERTESFRQLLANILQVNAALVGQRQNEEMARMTQAGFEQNEQVKRISAWAAIFFAPSLVASIYGMNFDNMPELHWLLGYPFAVLLMVVGMLALYLVFKRRGWL</sequence>
<name>A0ABP9NYB7_9PSEU</name>
<evidence type="ECO:0000256" key="6">
    <source>
        <dbReference type="ARBA" id="ARBA00022989"/>
    </source>
</evidence>
<dbReference type="Proteomes" id="UP001500804">
    <property type="component" value="Unassembled WGS sequence"/>
</dbReference>
<dbReference type="InterPro" id="IPR045861">
    <property type="entry name" value="CorA_cytoplasmic_dom"/>
</dbReference>
<dbReference type="Pfam" id="PF01544">
    <property type="entry name" value="CorA"/>
    <property type="match status" value="1"/>
</dbReference>